<dbReference type="PANTHER" id="PTHR43557:SF2">
    <property type="entry name" value="RIESKE DOMAIN-CONTAINING PROTEIN-RELATED"/>
    <property type="match status" value="1"/>
</dbReference>
<comment type="cofactor">
    <cofactor evidence="1">
        <name>FAD</name>
        <dbReference type="ChEBI" id="CHEBI:57692"/>
    </cofactor>
</comment>
<accession>A0A8H9J2X5</accession>
<name>A0A8H9J2X5_9PSEU</name>
<keyword evidence="4" id="KW-0560">Oxidoreductase</keyword>
<organism evidence="7 8">
    <name type="scientific">Amycolatopsis bartoniae</name>
    <dbReference type="NCBI Taxonomy" id="941986"/>
    <lineage>
        <taxon>Bacteria</taxon>
        <taxon>Bacillati</taxon>
        <taxon>Actinomycetota</taxon>
        <taxon>Actinomycetes</taxon>
        <taxon>Pseudonocardiales</taxon>
        <taxon>Pseudonocardiaceae</taxon>
        <taxon>Amycolatopsis</taxon>
    </lineage>
</organism>
<dbReference type="InterPro" id="IPR050446">
    <property type="entry name" value="FAD-oxidoreductase/Apoptosis"/>
</dbReference>
<dbReference type="AlphaFoldDB" id="A0A8H9J2X5"/>
<feature type="domain" description="FAD/NAD(P)-binding" evidence="5">
    <location>
        <begin position="3"/>
        <end position="295"/>
    </location>
</feature>
<gene>
    <name evidence="7" type="primary">hcaD</name>
    <name evidence="7" type="ORF">GCM10017566_49820</name>
</gene>
<dbReference type="InterPro" id="IPR036188">
    <property type="entry name" value="FAD/NAD-bd_sf"/>
</dbReference>
<comment type="caution">
    <text evidence="7">The sequence shown here is derived from an EMBL/GenBank/DDBJ whole genome shotgun (WGS) entry which is preliminary data.</text>
</comment>
<dbReference type="GO" id="GO:0016651">
    <property type="term" value="F:oxidoreductase activity, acting on NAD(P)H"/>
    <property type="evidence" value="ECO:0007669"/>
    <property type="project" value="TreeGrafter"/>
</dbReference>
<reference evidence="7" key="2">
    <citation type="submission" date="2020-09" db="EMBL/GenBank/DDBJ databases">
        <authorList>
            <person name="Sun Q."/>
            <person name="Zhou Y."/>
        </authorList>
    </citation>
    <scope>NUCLEOTIDE SEQUENCE</scope>
    <source>
        <strain evidence="7">CGMCC 4.7679</strain>
    </source>
</reference>
<dbReference type="RefSeq" id="WP_183176874.1">
    <property type="nucleotide sequence ID" value="NZ_BNAV01000008.1"/>
</dbReference>
<dbReference type="Gene3D" id="3.50.50.60">
    <property type="entry name" value="FAD/NAD(P)-binding domain"/>
    <property type="match status" value="2"/>
</dbReference>
<keyword evidence="2" id="KW-0285">Flavoprotein</keyword>
<dbReference type="PANTHER" id="PTHR43557">
    <property type="entry name" value="APOPTOSIS-INDUCING FACTOR 1"/>
    <property type="match status" value="1"/>
</dbReference>
<evidence type="ECO:0000313" key="7">
    <source>
        <dbReference type="EMBL" id="GHF70115.1"/>
    </source>
</evidence>
<dbReference type="PRINTS" id="PR00469">
    <property type="entry name" value="PNDRDTASEII"/>
</dbReference>
<keyword evidence="3" id="KW-0274">FAD</keyword>
<dbReference type="InterPro" id="IPR016156">
    <property type="entry name" value="FAD/NAD-linked_Rdtase_dimer_sf"/>
</dbReference>
<protein>
    <submittedName>
        <fullName evidence="7">Ferredoxin reductase</fullName>
    </submittedName>
</protein>
<dbReference type="GO" id="GO:0005737">
    <property type="term" value="C:cytoplasm"/>
    <property type="evidence" value="ECO:0007669"/>
    <property type="project" value="TreeGrafter"/>
</dbReference>
<reference evidence="7" key="1">
    <citation type="journal article" date="2014" name="Int. J. Syst. Evol. Microbiol.">
        <title>Complete genome sequence of Corynebacterium casei LMG S-19264T (=DSM 44701T), isolated from a smear-ripened cheese.</title>
        <authorList>
            <consortium name="US DOE Joint Genome Institute (JGI-PGF)"/>
            <person name="Walter F."/>
            <person name="Albersmeier A."/>
            <person name="Kalinowski J."/>
            <person name="Ruckert C."/>
        </authorList>
    </citation>
    <scope>NUCLEOTIDE SEQUENCE</scope>
    <source>
        <strain evidence="7">CGMCC 4.7679</strain>
    </source>
</reference>
<dbReference type="InterPro" id="IPR023753">
    <property type="entry name" value="FAD/NAD-binding_dom"/>
</dbReference>
<evidence type="ECO:0000259" key="5">
    <source>
        <dbReference type="Pfam" id="PF07992"/>
    </source>
</evidence>
<dbReference type="PRINTS" id="PR00368">
    <property type="entry name" value="FADPNR"/>
</dbReference>
<dbReference type="Pfam" id="PF14759">
    <property type="entry name" value="Reductase_C"/>
    <property type="match status" value="1"/>
</dbReference>
<evidence type="ECO:0000259" key="6">
    <source>
        <dbReference type="Pfam" id="PF14759"/>
    </source>
</evidence>
<feature type="domain" description="Reductase C-terminal" evidence="6">
    <location>
        <begin position="316"/>
        <end position="396"/>
    </location>
</feature>
<sequence length="404" mass="41758">MKRIVVAGASLTGLRAAESLRANGFTGELLIIGAEPHEPYDRPPLSKAVLAGRLGTDHLQLPVARGLDAGWWLGRPVTGLDLTSREVRAGADRIGFDGLVIATGAGARPGPPGTHVVRTRDDADRLRRALAGGPRRVLVVGAGFTGSEVASSCVDLGLPVTVVHRGATPMGSALGDTVGAVLGARQRAHGVDLRTHTTLTGLDGGRATLSDGTRLDADVVVVATGSVPHTAWLSGSGVSAGPSGVDCDAACRVLDTHGDVIPEVYAAGDVARWRHPRFEAPPQRFEHWGNALDQAEVAAHNLCGGPRREVTTLPAFWSDQFGLNIKAIGLPHLADDVMLTQGSFERRSFVAAYGRGGVTVGAMAVDSPRVLDGYAALITERAPFPPAIGATDSPALTTVSGGPA</sequence>
<dbReference type="InterPro" id="IPR028202">
    <property type="entry name" value="Reductase_C"/>
</dbReference>
<evidence type="ECO:0000256" key="4">
    <source>
        <dbReference type="ARBA" id="ARBA00023002"/>
    </source>
</evidence>
<evidence type="ECO:0000256" key="3">
    <source>
        <dbReference type="ARBA" id="ARBA00022827"/>
    </source>
</evidence>
<dbReference type="EMBL" id="BNAV01000008">
    <property type="protein sequence ID" value="GHF70115.1"/>
    <property type="molecule type" value="Genomic_DNA"/>
</dbReference>
<proteinExistence type="predicted"/>
<keyword evidence="8" id="KW-1185">Reference proteome</keyword>
<evidence type="ECO:0000313" key="8">
    <source>
        <dbReference type="Proteomes" id="UP000658656"/>
    </source>
</evidence>
<dbReference type="Pfam" id="PF07992">
    <property type="entry name" value="Pyr_redox_2"/>
    <property type="match status" value="1"/>
</dbReference>
<dbReference type="SUPFAM" id="SSF55424">
    <property type="entry name" value="FAD/NAD-linked reductases, dimerisation (C-terminal) domain"/>
    <property type="match status" value="1"/>
</dbReference>
<dbReference type="SUPFAM" id="SSF51905">
    <property type="entry name" value="FAD/NAD(P)-binding domain"/>
    <property type="match status" value="1"/>
</dbReference>
<dbReference type="Gene3D" id="3.30.390.30">
    <property type="match status" value="1"/>
</dbReference>
<evidence type="ECO:0000256" key="2">
    <source>
        <dbReference type="ARBA" id="ARBA00022630"/>
    </source>
</evidence>
<evidence type="ECO:0000256" key="1">
    <source>
        <dbReference type="ARBA" id="ARBA00001974"/>
    </source>
</evidence>
<dbReference type="Proteomes" id="UP000658656">
    <property type="component" value="Unassembled WGS sequence"/>
</dbReference>